<name>A0A7C4ETD9_9BACT</name>
<dbReference type="Pfam" id="PF08859">
    <property type="entry name" value="DGC"/>
    <property type="match status" value="1"/>
</dbReference>
<evidence type="ECO:0000313" key="1">
    <source>
        <dbReference type="EMBL" id="HGH60751.1"/>
    </source>
</evidence>
<evidence type="ECO:0008006" key="2">
    <source>
        <dbReference type="Google" id="ProtNLM"/>
    </source>
</evidence>
<accession>A0A7C4ETD9</accession>
<sequence>MKILKVGIVSCSGEALPEGTVSRVASRKVLDELRPGQTVTICLPLFIAGGKEEREFANRYPTITVDGCEKMCAARSTEKLSGKPARSLMIRDILKQNGISGLKQRRGLGAEEKRASEIVAEEIAKAVDAVLE</sequence>
<comment type="caution">
    <text evidence="1">The sequence shown here is derived from an EMBL/GenBank/DDBJ whole genome shotgun (WGS) entry which is preliminary data.</text>
</comment>
<dbReference type="EMBL" id="DTGT01000174">
    <property type="protein sequence ID" value="HGH60751.1"/>
    <property type="molecule type" value="Genomic_DNA"/>
</dbReference>
<protein>
    <recommendedName>
        <fullName evidence="2">DGC domain protein</fullName>
    </recommendedName>
</protein>
<reference evidence="1" key="1">
    <citation type="journal article" date="2020" name="mSystems">
        <title>Genome- and Community-Level Interaction Insights into Carbon Utilization and Element Cycling Functions of Hydrothermarchaeota in Hydrothermal Sediment.</title>
        <authorList>
            <person name="Zhou Z."/>
            <person name="Liu Y."/>
            <person name="Xu W."/>
            <person name="Pan J."/>
            <person name="Luo Z.H."/>
            <person name="Li M."/>
        </authorList>
    </citation>
    <scope>NUCLEOTIDE SEQUENCE [LARGE SCALE GENOMIC DNA]</scope>
    <source>
        <strain evidence="1">SpSt-769</strain>
    </source>
</reference>
<dbReference type="AlphaFoldDB" id="A0A7C4ETD9"/>
<gene>
    <name evidence="1" type="ORF">ENV54_05575</name>
</gene>
<dbReference type="InterPro" id="IPR014958">
    <property type="entry name" value="DGC"/>
</dbReference>
<proteinExistence type="predicted"/>
<organism evidence="1">
    <name type="scientific">Desulfomonile tiedjei</name>
    <dbReference type="NCBI Taxonomy" id="2358"/>
    <lineage>
        <taxon>Bacteria</taxon>
        <taxon>Pseudomonadati</taxon>
        <taxon>Thermodesulfobacteriota</taxon>
        <taxon>Desulfomonilia</taxon>
        <taxon>Desulfomonilales</taxon>
        <taxon>Desulfomonilaceae</taxon>
        <taxon>Desulfomonile</taxon>
    </lineage>
</organism>